<dbReference type="Gene3D" id="3.40.50.2300">
    <property type="match status" value="1"/>
</dbReference>
<dbReference type="PATRIC" id="fig|647171.4.peg.1240"/>
<dbReference type="GO" id="GO:0000160">
    <property type="term" value="P:phosphorelay signal transduction system"/>
    <property type="evidence" value="ECO:0007669"/>
    <property type="project" value="UniProtKB-KW"/>
</dbReference>
<dbReference type="InterPro" id="IPR011006">
    <property type="entry name" value="CheY-like_superfamily"/>
</dbReference>
<evidence type="ECO:0000313" key="9">
    <source>
        <dbReference type="Proteomes" id="UP000003706"/>
    </source>
</evidence>
<keyword evidence="1 6" id="KW-0597">Phosphoprotein</keyword>
<keyword evidence="5" id="KW-0804">Transcription</keyword>
<dbReference type="Pfam" id="PF00072">
    <property type="entry name" value="Response_reg"/>
    <property type="match status" value="1"/>
</dbReference>
<protein>
    <submittedName>
        <fullName evidence="8">Response regulator receiver protein</fullName>
    </submittedName>
</protein>
<keyword evidence="9" id="KW-1185">Reference proteome</keyword>
<comment type="caution">
    <text evidence="8">The sequence shown here is derived from an EMBL/GenBank/DDBJ whole genome shotgun (WGS) entry which is preliminary data.</text>
</comment>
<dbReference type="InterPro" id="IPR050595">
    <property type="entry name" value="Bact_response_regulator"/>
</dbReference>
<feature type="domain" description="Response regulatory" evidence="7">
    <location>
        <begin position="3"/>
        <end position="118"/>
    </location>
</feature>
<dbReference type="FunFam" id="3.40.50.2300:FF:000001">
    <property type="entry name" value="DNA-binding response regulator PhoB"/>
    <property type="match status" value="1"/>
</dbReference>
<evidence type="ECO:0000259" key="7">
    <source>
        <dbReference type="PROSITE" id="PS50110"/>
    </source>
</evidence>
<evidence type="ECO:0000256" key="5">
    <source>
        <dbReference type="ARBA" id="ARBA00023163"/>
    </source>
</evidence>
<gene>
    <name evidence="8" type="ORF">MetfoDRAFT_1263</name>
</gene>
<dbReference type="GO" id="GO:0003677">
    <property type="term" value="F:DNA binding"/>
    <property type="evidence" value="ECO:0007669"/>
    <property type="project" value="UniProtKB-KW"/>
</dbReference>
<proteinExistence type="predicted"/>
<evidence type="ECO:0000256" key="1">
    <source>
        <dbReference type="ARBA" id="ARBA00022553"/>
    </source>
</evidence>
<reference evidence="8 9" key="1">
    <citation type="submission" date="2011-09" db="EMBL/GenBank/DDBJ databases">
        <title>The draft genome of Methanotorris formicicus Mc-S-70.</title>
        <authorList>
            <consortium name="US DOE Joint Genome Institute (JGI-PGF)"/>
            <person name="Lucas S."/>
            <person name="Han J."/>
            <person name="Lapidus A."/>
            <person name="Cheng J.-F."/>
            <person name="Goodwin L."/>
            <person name="Pitluck S."/>
            <person name="Peters L."/>
            <person name="Land M.L."/>
            <person name="Hauser L."/>
            <person name="Sieprawska-Lupa M."/>
            <person name="Takai K."/>
            <person name="Miyazaki J."/>
            <person name="Whitman W."/>
            <person name="Woyke T.J."/>
        </authorList>
    </citation>
    <scope>NUCLEOTIDE SEQUENCE [LARGE SCALE GENOMIC DNA]</scope>
    <source>
        <strain evidence="8 9">Mc-S-70</strain>
    </source>
</reference>
<dbReference type="Proteomes" id="UP000003706">
    <property type="component" value="Unassembled WGS sequence"/>
</dbReference>
<keyword evidence="2" id="KW-0902">Two-component regulatory system</keyword>
<dbReference type="EMBL" id="AGJL01000030">
    <property type="protein sequence ID" value="EHP85781.1"/>
    <property type="molecule type" value="Genomic_DNA"/>
</dbReference>
<evidence type="ECO:0000256" key="2">
    <source>
        <dbReference type="ARBA" id="ARBA00023012"/>
    </source>
</evidence>
<dbReference type="OrthoDB" id="9652at2157"/>
<dbReference type="SUPFAM" id="SSF52172">
    <property type="entry name" value="CheY-like"/>
    <property type="match status" value="1"/>
</dbReference>
<feature type="modified residue" description="4-aspartylphosphate" evidence="6">
    <location>
        <position position="51"/>
    </location>
</feature>
<evidence type="ECO:0000256" key="3">
    <source>
        <dbReference type="ARBA" id="ARBA00023015"/>
    </source>
</evidence>
<dbReference type="InterPro" id="IPR001789">
    <property type="entry name" value="Sig_transdc_resp-reg_receiver"/>
</dbReference>
<dbReference type="PANTHER" id="PTHR44591:SF3">
    <property type="entry name" value="RESPONSE REGULATORY DOMAIN-CONTAINING PROTEIN"/>
    <property type="match status" value="1"/>
</dbReference>
<name>H1KZP0_9EURY</name>
<sequence length="122" mass="14301">MPKILVIEDEEDILNLIKIILEIQGYEVLTACDGFEALERMKENPDLIILDIMMPEIDGWEVLDKIRKNENWKPIPVIVFTANTHIENLKKVHEKRVNDIIVKPFEKKELLEKIEKILNTVV</sequence>
<dbReference type="PANTHER" id="PTHR44591">
    <property type="entry name" value="STRESS RESPONSE REGULATOR PROTEIN 1"/>
    <property type="match status" value="1"/>
</dbReference>
<dbReference type="RefSeq" id="WP_007044694.1">
    <property type="nucleotide sequence ID" value="NZ_AGJL01000030.1"/>
</dbReference>
<organism evidence="8 9">
    <name type="scientific">Methanotorris formicicus Mc-S-70</name>
    <dbReference type="NCBI Taxonomy" id="647171"/>
    <lineage>
        <taxon>Archaea</taxon>
        <taxon>Methanobacteriati</taxon>
        <taxon>Methanobacteriota</taxon>
        <taxon>Methanomada group</taxon>
        <taxon>Methanococci</taxon>
        <taxon>Methanococcales</taxon>
        <taxon>Methanocaldococcaceae</taxon>
        <taxon>Methanotorris</taxon>
    </lineage>
</organism>
<keyword evidence="4" id="KW-0238">DNA-binding</keyword>
<dbReference type="PROSITE" id="PS50110">
    <property type="entry name" value="RESPONSE_REGULATORY"/>
    <property type="match status" value="1"/>
</dbReference>
<dbReference type="AlphaFoldDB" id="H1KZP0"/>
<accession>H1KZP0</accession>
<evidence type="ECO:0000313" key="8">
    <source>
        <dbReference type="EMBL" id="EHP85781.1"/>
    </source>
</evidence>
<dbReference type="SMART" id="SM00448">
    <property type="entry name" value="REC"/>
    <property type="match status" value="1"/>
</dbReference>
<evidence type="ECO:0000256" key="4">
    <source>
        <dbReference type="ARBA" id="ARBA00023125"/>
    </source>
</evidence>
<keyword evidence="3" id="KW-0805">Transcription regulation</keyword>
<evidence type="ECO:0000256" key="6">
    <source>
        <dbReference type="PROSITE-ProRule" id="PRU00169"/>
    </source>
</evidence>
<dbReference type="STRING" id="647171.MetfoDRAFT_1263"/>